<feature type="transmembrane region" description="Helical" evidence="1">
    <location>
        <begin position="31"/>
        <end position="49"/>
    </location>
</feature>
<dbReference type="eggNOG" id="ENOG502ZUYJ">
    <property type="taxonomic scope" value="Bacteria"/>
</dbReference>
<keyword evidence="1" id="KW-0472">Membrane</keyword>
<dbReference type="HOGENOM" id="CLU_2494274_0_0_5"/>
<feature type="transmembrane region" description="Helical" evidence="1">
    <location>
        <begin position="61"/>
        <end position="79"/>
    </location>
</feature>
<reference evidence="2 3" key="1">
    <citation type="submission" date="2012-02" db="EMBL/GenBank/DDBJ databases">
        <title>Improved High-Quality Draft sequence of Microvirga sp. WSM3557.</title>
        <authorList>
            <consortium name="US DOE Joint Genome Institute"/>
            <person name="Lucas S."/>
            <person name="Han J."/>
            <person name="Lapidus A."/>
            <person name="Cheng J.-F."/>
            <person name="Goodwin L."/>
            <person name="Pitluck S."/>
            <person name="Peters L."/>
            <person name="Zhang X."/>
            <person name="Detter J.C."/>
            <person name="Han C."/>
            <person name="Tapia R."/>
            <person name="Land M."/>
            <person name="Hauser L."/>
            <person name="Kyrpides N."/>
            <person name="Ivanova N."/>
            <person name="Pagani I."/>
            <person name="Brau L."/>
            <person name="Yates R."/>
            <person name="O'Hara G."/>
            <person name="Rui T."/>
            <person name="Howieson J."/>
            <person name="Reeve W."/>
            <person name="Woyke T."/>
        </authorList>
    </citation>
    <scope>NUCLEOTIDE SEQUENCE [LARGE SCALE GENOMIC DNA]</scope>
    <source>
        <strain evidence="2 3">WSM3557</strain>
    </source>
</reference>
<evidence type="ECO:0000313" key="2">
    <source>
        <dbReference type="EMBL" id="EIM29687.1"/>
    </source>
</evidence>
<keyword evidence="1" id="KW-1133">Transmembrane helix</keyword>
<evidence type="ECO:0000313" key="3">
    <source>
        <dbReference type="Proteomes" id="UP000003947"/>
    </source>
</evidence>
<name>I4Z0E5_9HYPH</name>
<accession>I4Z0E5</accession>
<dbReference type="Proteomes" id="UP000003947">
    <property type="component" value="Unassembled WGS sequence"/>
</dbReference>
<gene>
    <name evidence="2" type="ORF">MicloDRAFT_00021690</name>
</gene>
<sequence>MLLALGSYTAQSMQGFPDGGLTPYERQTLRPLQILIATCFIQGFYFLYLGVMDKAVTAARMSLMIIAAALVVVVPMMIIPSCPDLPICRAAYERILNTRMDHGEGG</sequence>
<dbReference type="EMBL" id="JH660641">
    <property type="protein sequence ID" value="EIM29687.1"/>
    <property type="molecule type" value="Genomic_DNA"/>
</dbReference>
<keyword evidence="1" id="KW-0812">Transmembrane</keyword>
<organism evidence="2 3">
    <name type="scientific">Microvirga lotononidis</name>
    <dbReference type="NCBI Taxonomy" id="864069"/>
    <lineage>
        <taxon>Bacteria</taxon>
        <taxon>Pseudomonadati</taxon>
        <taxon>Pseudomonadota</taxon>
        <taxon>Alphaproteobacteria</taxon>
        <taxon>Hyphomicrobiales</taxon>
        <taxon>Methylobacteriaceae</taxon>
        <taxon>Microvirga</taxon>
    </lineage>
</organism>
<evidence type="ECO:0000256" key="1">
    <source>
        <dbReference type="SAM" id="Phobius"/>
    </source>
</evidence>
<dbReference type="AlphaFoldDB" id="I4Z0E5"/>
<proteinExistence type="predicted"/>
<keyword evidence="3" id="KW-1185">Reference proteome</keyword>
<dbReference type="PATRIC" id="fig|864069.3.peg.2365"/>
<protein>
    <submittedName>
        <fullName evidence="2">Uncharacterized protein</fullName>
    </submittedName>
</protein>